<dbReference type="Proteomes" id="UP001300763">
    <property type="component" value="Unassembled WGS sequence"/>
</dbReference>
<feature type="domain" description="Aminotransferase class I/classII large" evidence="6">
    <location>
        <begin position="47"/>
        <end position="387"/>
    </location>
</feature>
<evidence type="ECO:0000256" key="5">
    <source>
        <dbReference type="ARBA" id="ARBA00037974"/>
    </source>
</evidence>
<evidence type="ECO:0000256" key="3">
    <source>
        <dbReference type="ARBA" id="ARBA00022898"/>
    </source>
</evidence>
<protein>
    <recommendedName>
        <fullName evidence="2">cysteine-S-conjugate beta-lyase</fullName>
        <ecNumber evidence="2">4.4.1.13</ecNumber>
    </recommendedName>
</protein>
<dbReference type="SUPFAM" id="SSF53383">
    <property type="entry name" value="PLP-dependent transferases"/>
    <property type="match status" value="1"/>
</dbReference>
<evidence type="ECO:0000256" key="4">
    <source>
        <dbReference type="ARBA" id="ARBA00023239"/>
    </source>
</evidence>
<dbReference type="InterPro" id="IPR015424">
    <property type="entry name" value="PyrdxlP-dep_Trfase"/>
</dbReference>
<evidence type="ECO:0000313" key="7">
    <source>
        <dbReference type="EMBL" id="MDD7965025.1"/>
    </source>
</evidence>
<dbReference type="RefSeq" id="WP_274199548.1">
    <property type="nucleotide sequence ID" value="NZ_JAQZAO010000002.1"/>
</dbReference>
<dbReference type="Gene3D" id="3.90.1150.10">
    <property type="entry name" value="Aspartate Aminotransferase, domain 1"/>
    <property type="match status" value="1"/>
</dbReference>
<name>A0ABT5SQA8_9PSEU</name>
<dbReference type="GO" id="GO:0008483">
    <property type="term" value="F:transaminase activity"/>
    <property type="evidence" value="ECO:0007669"/>
    <property type="project" value="UniProtKB-KW"/>
</dbReference>
<keyword evidence="7" id="KW-0808">Transferase</keyword>
<keyword evidence="8" id="KW-1185">Reference proteome</keyword>
<dbReference type="CDD" id="cd00609">
    <property type="entry name" value="AAT_like"/>
    <property type="match status" value="1"/>
</dbReference>
<dbReference type="Gene3D" id="3.40.640.10">
    <property type="entry name" value="Type I PLP-dependent aspartate aminotransferase-like (Major domain)"/>
    <property type="match status" value="1"/>
</dbReference>
<proteinExistence type="inferred from homology"/>
<evidence type="ECO:0000256" key="2">
    <source>
        <dbReference type="ARBA" id="ARBA00012224"/>
    </source>
</evidence>
<comment type="caution">
    <text evidence="7">The sequence shown here is derived from an EMBL/GenBank/DDBJ whole genome shotgun (WGS) entry which is preliminary data.</text>
</comment>
<organism evidence="7 8">
    <name type="scientific">Actinomycetospora lemnae</name>
    <dbReference type="NCBI Taxonomy" id="3019891"/>
    <lineage>
        <taxon>Bacteria</taxon>
        <taxon>Bacillati</taxon>
        <taxon>Actinomycetota</taxon>
        <taxon>Actinomycetes</taxon>
        <taxon>Pseudonocardiales</taxon>
        <taxon>Pseudonocardiaceae</taxon>
        <taxon>Actinomycetospora</taxon>
    </lineage>
</organism>
<keyword evidence="3" id="KW-0663">Pyridoxal phosphate</keyword>
<dbReference type="EMBL" id="JAQZAO010000002">
    <property type="protein sequence ID" value="MDD7965025.1"/>
    <property type="molecule type" value="Genomic_DNA"/>
</dbReference>
<dbReference type="InterPro" id="IPR004839">
    <property type="entry name" value="Aminotransferase_I/II_large"/>
</dbReference>
<dbReference type="EC" id="4.4.1.13" evidence="2"/>
<sequence length="394" mass="41654">MTDTAHRFDALTAEHMRAGGSWKWSTPGEWHGHGRSGLIGAFVAEMDYPVADAVADAVRASADGSRFGYLPDDWVADMAAATSAFWGDRFGWTPDPAWVRPVPDVLTAFTATVRHFTRPGSAILLPTPAYMPFLTVPAMLDRPLVQVPMARSGGRLVLDLDAIDRGFADGAGLLVLTNPHNPTGRVFDADELAAVAEVVERHGARVFADEIHAPLTFSGARHRPYATTSAAAAGHTITATSASKAWNTPGLKCGQVILSDAADAEHWTATGYLAEHGTATPGVLATTAAYRDARGWLDDVLAYLDGNRALLAAADLPGIDVTVPDGTYLAWLDARGLGLDEPPSAFFTREAGVVMTDGAACGEAGRGGMRLNIAMARPVLAEALDRIDAAVRLM</sequence>
<evidence type="ECO:0000259" key="6">
    <source>
        <dbReference type="Pfam" id="PF00155"/>
    </source>
</evidence>
<evidence type="ECO:0000313" key="8">
    <source>
        <dbReference type="Proteomes" id="UP001300763"/>
    </source>
</evidence>
<comment type="similarity">
    <text evidence="5">Belongs to the class-II pyridoxal-phosphate-dependent aminotransferase family. MalY/PatB cystathionine beta-lyase subfamily.</text>
</comment>
<keyword evidence="4" id="KW-0456">Lyase</keyword>
<dbReference type="InterPro" id="IPR015422">
    <property type="entry name" value="PyrdxlP-dep_Trfase_small"/>
</dbReference>
<evidence type="ECO:0000256" key="1">
    <source>
        <dbReference type="ARBA" id="ARBA00001933"/>
    </source>
</evidence>
<dbReference type="PANTHER" id="PTHR43525:SF2">
    <property type="entry name" value="CYSTATHIONINE BETA-LYASE-RELATED"/>
    <property type="match status" value="1"/>
</dbReference>
<dbReference type="InterPro" id="IPR015421">
    <property type="entry name" value="PyrdxlP-dep_Trfase_major"/>
</dbReference>
<reference evidence="7 8" key="1">
    <citation type="submission" date="2023-02" db="EMBL/GenBank/DDBJ databases">
        <title>Genome sequencing required for Actinomycetospora new species description.</title>
        <authorList>
            <person name="Saimee Y."/>
            <person name="Duangmal K."/>
        </authorList>
    </citation>
    <scope>NUCLEOTIDE SEQUENCE [LARGE SCALE GENOMIC DNA]</scope>
    <source>
        <strain evidence="7 8">DW7H6</strain>
    </source>
</reference>
<dbReference type="PANTHER" id="PTHR43525">
    <property type="entry name" value="PROTEIN MALY"/>
    <property type="match status" value="1"/>
</dbReference>
<gene>
    <name evidence="7" type="ORF">PGB27_06630</name>
</gene>
<dbReference type="InterPro" id="IPR051798">
    <property type="entry name" value="Class-II_PLP-Dep_Aminotrans"/>
</dbReference>
<comment type="cofactor">
    <cofactor evidence="1">
        <name>pyridoxal 5'-phosphate</name>
        <dbReference type="ChEBI" id="CHEBI:597326"/>
    </cofactor>
</comment>
<dbReference type="Pfam" id="PF00155">
    <property type="entry name" value="Aminotran_1_2"/>
    <property type="match status" value="1"/>
</dbReference>
<keyword evidence="7" id="KW-0032">Aminotransferase</keyword>
<accession>A0ABT5SQA8</accession>